<dbReference type="Pfam" id="PF01613">
    <property type="entry name" value="Flavin_Reduct"/>
    <property type="match status" value="1"/>
</dbReference>
<feature type="domain" description="Flavin reductase like" evidence="2">
    <location>
        <begin position="55"/>
        <end position="200"/>
    </location>
</feature>
<proteinExistence type="predicted"/>
<dbReference type="PANTHER" id="PTHR30466">
    <property type="entry name" value="FLAVIN REDUCTASE"/>
    <property type="match status" value="1"/>
</dbReference>
<dbReference type="SUPFAM" id="SSF50475">
    <property type="entry name" value="FMN-binding split barrel"/>
    <property type="match status" value="1"/>
</dbReference>
<gene>
    <name evidence="3" type="ORF">ENP70_01395</name>
</gene>
<protein>
    <submittedName>
        <fullName evidence="3">FMN reductase</fullName>
    </submittedName>
</protein>
<sequence>MGSCGPVAVHALRRLRQGRERRLDAARLKHTREADMNMLHHRFEIVDKSMFRNGMSRLGSSVNVVSTMAGDKRYGFTASAVCSVSDTPPTLLVCINRAISCFPAFENARHFCVNTLMPGQEDISNAFGGLIRTEDRFSFGQWGEGISGNPVLLDASVSFECELVNAVDQATHCVMFGRVIGIRENEERATLLYCMRRYLTG</sequence>
<dbReference type="SMART" id="SM00903">
    <property type="entry name" value="Flavin_Reduct"/>
    <property type="match status" value="1"/>
</dbReference>
<name>A0A7C1NT50_9HYPH</name>
<dbReference type="GO" id="GO:0042602">
    <property type="term" value="F:riboflavin reductase (NADPH) activity"/>
    <property type="evidence" value="ECO:0007669"/>
    <property type="project" value="TreeGrafter"/>
</dbReference>
<dbReference type="InterPro" id="IPR002563">
    <property type="entry name" value="Flavin_Rdtase-like_dom"/>
</dbReference>
<dbReference type="GO" id="GO:0006208">
    <property type="term" value="P:pyrimidine nucleobase catabolic process"/>
    <property type="evidence" value="ECO:0007669"/>
    <property type="project" value="TreeGrafter"/>
</dbReference>
<organism evidence="3">
    <name type="scientific">Agrobacterium albertimagni</name>
    <dbReference type="NCBI Taxonomy" id="147266"/>
    <lineage>
        <taxon>Bacteria</taxon>
        <taxon>Pseudomonadati</taxon>
        <taxon>Pseudomonadota</taxon>
        <taxon>Alphaproteobacteria</taxon>
        <taxon>Hyphomicrobiales</taxon>
        <taxon>Rhizobiaceae</taxon>
        <taxon>Rhizobium/Agrobacterium group</taxon>
        <taxon>Agrobacterium</taxon>
    </lineage>
</organism>
<dbReference type="Gene3D" id="2.30.110.10">
    <property type="entry name" value="Electron Transport, Fmn-binding Protein, Chain A"/>
    <property type="match status" value="1"/>
</dbReference>
<dbReference type="InterPro" id="IPR012349">
    <property type="entry name" value="Split_barrel_FMN-bd"/>
</dbReference>
<keyword evidence="1" id="KW-0560">Oxidoreductase</keyword>
<evidence type="ECO:0000259" key="2">
    <source>
        <dbReference type="SMART" id="SM00903"/>
    </source>
</evidence>
<dbReference type="AlphaFoldDB" id="A0A7C1NT50"/>
<dbReference type="PANTHER" id="PTHR30466:SF1">
    <property type="entry name" value="FMN REDUCTASE (NADH) RUTF"/>
    <property type="match status" value="1"/>
</dbReference>
<dbReference type="InterPro" id="IPR050268">
    <property type="entry name" value="NADH-dep_flavin_reductase"/>
</dbReference>
<evidence type="ECO:0000313" key="3">
    <source>
        <dbReference type="EMBL" id="HEB42371.1"/>
    </source>
</evidence>
<accession>A0A7C1NT50</accession>
<evidence type="ECO:0000256" key="1">
    <source>
        <dbReference type="ARBA" id="ARBA00023002"/>
    </source>
</evidence>
<comment type="caution">
    <text evidence="3">The sequence shown here is derived from an EMBL/GenBank/DDBJ whole genome shotgun (WGS) entry which is preliminary data.</text>
</comment>
<dbReference type="EMBL" id="DSKI01000082">
    <property type="protein sequence ID" value="HEB42371.1"/>
    <property type="molecule type" value="Genomic_DNA"/>
</dbReference>
<dbReference type="GO" id="GO:0010181">
    <property type="term" value="F:FMN binding"/>
    <property type="evidence" value="ECO:0007669"/>
    <property type="project" value="InterPro"/>
</dbReference>
<reference evidence="3" key="1">
    <citation type="journal article" date="2020" name="mSystems">
        <title>Genome- and Community-Level Interaction Insights into Carbon Utilization and Element Cycling Functions of Hydrothermarchaeota in Hydrothermal Sediment.</title>
        <authorList>
            <person name="Zhou Z."/>
            <person name="Liu Y."/>
            <person name="Xu W."/>
            <person name="Pan J."/>
            <person name="Luo Z.H."/>
            <person name="Li M."/>
        </authorList>
    </citation>
    <scope>NUCLEOTIDE SEQUENCE [LARGE SCALE GENOMIC DNA]</scope>
    <source>
        <strain evidence="3">SpSt-243</strain>
    </source>
</reference>